<protein>
    <submittedName>
        <fullName evidence="1">Uncharacterized protein YeaO (DUF488 family)</fullName>
    </submittedName>
</protein>
<reference evidence="1 2" key="1">
    <citation type="submission" date="2020-08" db="EMBL/GenBank/DDBJ databases">
        <title>Genomic Encyclopedia of Type Strains, Phase III (KMG-III): the genomes of soil and plant-associated and newly described type strains.</title>
        <authorList>
            <person name="Whitman W."/>
        </authorList>
    </citation>
    <scope>NUCLEOTIDE SEQUENCE [LARGE SCALE GENOMIC DNA]</scope>
    <source>
        <strain evidence="1 2">CECT 7341</strain>
    </source>
</reference>
<dbReference type="Pfam" id="PF22752">
    <property type="entry name" value="DUF488-N3i"/>
    <property type="match status" value="1"/>
</dbReference>
<comment type="caution">
    <text evidence="1">The sequence shown here is derived from an EMBL/GenBank/DDBJ whole genome shotgun (WGS) entry which is preliminary data.</text>
</comment>
<dbReference type="Proteomes" id="UP000563050">
    <property type="component" value="Unassembled WGS sequence"/>
</dbReference>
<gene>
    <name evidence="1" type="ORF">FHR95_002910</name>
</gene>
<dbReference type="PANTHER" id="PTHR36849:SF1">
    <property type="entry name" value="CYTOPLASMIC PROTEIN"/>
    <property type="match status" value="1"/>
</dbReference>
<organism evidence="1 2">
    <name type="scientific">Halomonas fontilapidosi</name>
    <dbReference type="NCBI Taxonomy" id="616675"/>
    <lineage>
        <taxon>Bacteria</taxon>
        <taxon>Pseudomonadati</taxon>
        <taxon>Pseudomonadota</taxon>
        <taxon>Gammaproteobacteria</taxon>
        <taxon>Oceanospirillales</taxon>
        <taxon>Halomonadaceae</taxon>
        <taxon>Halomonas</taxon>
    </lineage>
</organism>
<dbReference type="RefSeq" id="WP_221199344.1">
    <property type="nucleotide sequence ID" value="NZ_JACHXQ010000011.1"/>
</dbReference>
<sequence length="123" mass="14266">MTVKPSMTIKLKRAFETPERKDGYRVLVDRLWPRGVSKAEARIDAWPKEVAPSDELRKAFHDGELGWDAFRRRYLAELKAHRETLRPLAERASRDTVTLVFAAKDAHHNNAVVLSQYLKMLRP</sequence>
<proteinExistence type="predicted"/>
<dbReference type="AlphaFoldDB" id="A0A7W5H094"/>
<accession>A0A7W5H094</accession>
<dbReference type="InterPro" id="IPR052552">
    <property type="entry name" value="YeaO-like"/>
</dbReference>
<keyword evidence="2" id="KW-1185">Reference proteome</keyword>
<dbReference type="EMBL" id="JACHXQ010000011">
    <property type="protein sequence ID" value="MBB3185329.1"/>
    <property type="molecule type" value="Genomic_DNA"/>
</dbReference>
<name>A0A7W5H094_9GAMM</name>
<dbReference type="PANTHER" id="PTHR36849">
    <property type="entry name" value="CYTOPLASMIC PROTEIN-RELATED"/>
    <property type="match status" value="1"/>
</dbReference>
<evidence type="ECO:0000313" key="1">
    <source>
        <dbReference type="EMBL" id="MBB3185329.1"/>
    </source>
</evidence>
<evidence type="ECO:0000313" key="2">
    <source>
        <dbReference type="Proteomes" id="UP000563050"/>
    </source>
</evidence>